<name>A0A0F9DTD8_9ZZZZ</name>
<comment type="caution">
    <text evidence="1">The sequence shown here is derived from an EMBL/GenBank/DDBJ whole genome shotgun (WGS) entry which is preliminary data.</text>
</comment>
<reference evidence="1" key="1">
    <citation type="journal article" date="2015" name="Nature">
        <title>Complex archaea that bridge the gap between prokaryotes and eukaryotes.</title>
        <authorList>
            <person name="Spang A."/>
            <person name="Saw J.H."/>
            <person name="Jorgensen S.L."/>
            <person name="Zaremba-Niedzwiedzka K."/>
            <person name="Martijn J."/>
            <person name="Lind A.E."/>
            <person name="van Eijk R."/>
            <person name="Schleper C."/>
            <person name="Guy L."/>
            <person name="Ettema T.J."/>
        </authorList>
    </citation>
    <scope>NUCLEOTIDE SEQUENCE</scope>
</reference>
<evidence type="ECO:0000313" key="1">
    <source>
        <dbReference type="EMBL" id="KKL15158.1"/>
    </source>
</evidence>
<proteinExistence type="predicted"/>
<sequence length="141" mass="16674">MKQLRSVVTDFSKGYICLKFNVEKSCFLPQFFVVHHLTKPMIFLIDIVDSEHQVIVYEDIPDLIQRVEWQDVFEGKSIIIDEDGTEYEWDSSQKNEIGTVHDYTIIPTLRVSELITECLKRIELNKNSYEFSFNVPHSFFF</sequence>
<gene>
    <name evidence="1" type="ORF">LCGC14_2508400</name>
</gene>
<dbReference type="AlphaFoldDB" id="A0A0F9DTD8"/>
<dbReference type="EMBL" id="LAZR01040170">
    <property type="protein sequence ID" value="KKL15158.1"/>
    <property type="molecule type" value="Genomic_DNA"/>
</dbReference>
<protein>
    <submittedName>
        <fullName evidence="1">Uncharacterized protein</fullName>
    </submittedName>
</protein>
<accession>A0A0F9DTD8</accession>
<organism evidence="1">
    <name type="scientific">marine sediment metagenome</name>
    <dbReference type="NCBI Taxonomy" id="412755"/>
    <lineage>
        <taxon>unclassified sequences</taxon>
        <taxon>metagenomes</taxon>
        <taxon>ecological metagenomes</taxon>
    </lineage>
</organism>